<gene>
    <name evidence="2" type="ORF">PHYBOEH_010604</name>
</gene>
<dbReference type="AlphaFoldDB" id="A0A8T1VML3"/>
<reference evidence="2" key="1">
    <citation type="submission" date="2021-02" db="EMBL/GenBank/DDBJ databases">
        <authorList>
            <person name="Palmer J.M."/>
        </authorList>
    </citation>
    <scope>NUCLEOTIDE SEQUENCE</scope>
    <source>
        <strain evidence="2">SCRP23</strain>
    </source>
</reference>
<feature type="compositionally biased region" description="Acidic residues" evidence="1">
    <location>
        <begin position="77"/>
        <end position="86"/>
    </location>
</feature>
<dbReference type="Proteomes" id="UP000693981">
    <property type="component" value="Unassembled WGS sequence"/>
</dbReference>
<feature type="region of interest" description="Disordered" evidence="1">
    <location>
        <begin position="1"/>
        <end position="93"/>
    </location>
</feature>
<evidence type="ECO:0008006" key="4">
    <source>
        <dbReference type="Google" id="ProtNLM"/>
    </source>
</evidence>
<accession>A0A8T1VML3</accession>
<evidence type="ECO:0000256" key="1">
    <source>
        <dbReference type="SAM" id="MobiDB-lite"/>
    </source>
</evidence>
<name>A0A8T1VML3_9STRA</name>
<keyword evidence="3" id="KW-1185">Reference proteome</keyword>
<feature type="compositionally biased region" description="Acidic residues" evidence="1">
    <location>
        <begin position="46"/>
        <end position="71"/>
    </location>
</feature>
<sequence length="126" mass="14051">MSHPERAAQTLVSTATSADLVPPGRSLANAEVDNYNKRLLRRSNEGQEDEEIGEGEDNDDDDANEDEDDGEGSGNDDANEDGEEEERANLAVTGRKMAIKMLRWANRQRNKLIINLLHRKDGKNFV</sequence>
<evidence type="ECO:0000313" key="2">
    <source>
        <dbReference type="EMBL" id="KAG7382166.1"/>
    </source>
</evidence>
<comment type="caution">
    <text evidence="2">The sequence shown here is derived from an EMBL/GenBank/DDBJ whole genome shotgun (WGS) entry which is preliminary data.</text>
</comment>
<evidence type="ECO:0000313" key="3">
    <source>
        <dbReference type="Proteomes" id="UP000693981"/>
    </source>
</evidence>
<organism evidence="2 3">
    <name type="scientific">Phytophthora boehmeriae</name>
    <dbReference type="NCBI Taxonomy" id="109152"/>
    <lineage>
        <taxon>Eukaryota</taxon>
        <taxon>Sar</taxon>
        <taxon>Stramenopiles</taxon>
        <taxon>Oomycota</taxon>
        <taxon>Peronosporomycetes</taxon>
        <taxon>Peronosporales</taxon>
        <taxon>Peronosporaceae</taxon>
        <taxon>Phytophthora</taxon>
    </lineage>
</organism>
<dbReference type="EMBL" id="JAGDFL010000734">
    <property type="protein sequence ID" value="KAG7382166.1"/>
    <property type="molecule type" value="Genomic_DNA"/>
</dbReference>
<protein>
    <recommendedName>
        <fullName evidence="4">RxLR effector protein</fullName>
    </recommendedName>
</protein>
<proteinExistence type="predicted"/>